<keyword evidence="1" id="KW-1185">Reference proteome</keyword>
<sequence length="152" mass="18599">MEPNYQWYLYKKVLLLEEKNEELLYQTKEELEESLKAEMRINASLLFGRVSYSYCRAENFYGYDETNKICIKFKEIVDKIENNFYDLIKKRIEIANCFIYTYSIIIENATNYWQNDNLTAKEYKEFDKEIKELVRKFKNSEFKETVEECERD</sequence>
<name>A0A915LVH5_MELJA</name>
<reference evidence="2" key="1">
    <citation type="submission" date="2022-11" db="UniProtKB">
        <authorList>
            <consortium name="WormBaseParasite"/>
        </authorList>
    </citation>
    <scope>IDENTIFICATION</scope>
</reference>
<protein>
    <submittedName>
        <fullName evidence="2">Uncharacterized protein</fullName>
    </submittedName>
</protein>
<dbReference type="WBParaSite" id="scaffold17678_cov156.g18692">
    <property type="protein sequence ID" value="scaffold17678_cov156.g18692"/>
    <property type="gene ID" value="scaffold17678_cov156.g18692"/>
</dbReference>
<proteinExistence type="predicted"/>
<evidence type="ECO:0000313" key="2">
    <source>
        <dbReference type="WBParaSite" id="scaffold17678_cov156.g18692"/>
    </source>
</evidence>
<dbReference type="Proteomes" id="UP000887561">
    <property type="component" value="Unplaced"/>
</dbReference>
<dbReference type="AlphaFoldDB" id="A0A915LVH5"/>
<organism evidence="1 2">
    <name type="scientific">Meloidogyne javanica</name>
    <name type="common">Root-knot nematode worm</name>
    <dbReference type="NCBI Taxonomy" id="6303"/>
    <lineage>
        <taxon>Eukaryota</taxon>
        <taxon>Metazoa</taxon>
        <taxon>Ecdysozoa</taxon>
        <taxon>Nematoda</taxon>
        <taxon>Chromadorea</taxon>
        <taxon>Rhabditida</taxon>
        <taxon>Tylenchina</taxon>
        <taxon>Tylenchomorpha</taxon>
        <taxon>Tylenchoidea</taxon>
        <taxon>Meloidogynidae</taxon>
        <taxon>Meloidogyninae</taxon>
        <taxon>Meloidogyne</taxon>
        <taxon>Meloidogyne incognita group</taxon>
    </lineage>
</organism>
<evidence type="ECO:0000313" key="1">
    <source>
        <dbReference type="Proteomes" id="UP000887561"/>
    </source>
</evidence>
<accession>A0A915LVH5</accession>